<evidence type="ECO:0000313" key="3">
    <source>
        <dbReference type="EMBL" id="MBI3013480.1"/>
    </source>
</evidence>
<evidence type="ECO:0000313" key="4">
    <source>
        <dbReference type="Proteomes" id="UP000741360"/>
    </source>
</evidence>
<dbReference type="PANTHER" id="PTHR38731">
    <property type="entry name" value="LIPL45-RELATED LIPOPROTEIN-RELATED"/>
    <property type="match status" value="1"/>
</dbReference>
<dbReference type="AlphaFoldDB" id="A0A932LZ73"/>
<evidence type="ECO:0000259" key="2">
    <source>
        <dbReference type="Pfam" id="PF04773"/>
    </source>
</evidence>
<organism evidence="3 4">
    <name type="scientific">Tectimicrobiota bacterium</name>
    <dbReference type="NCBI Taxonomy" id="2528274"/>
    <lineage>
        <taxon>Bacteria</taxon>
        <taxon>Pseudomonadati</taxon>
        <taxon>Nitrospinota/Tectimicrobiota group</taxon>
        <taxon>Candidatus Tectimicrobiota</taxon>
    </lineage>
</organism>
<feature type="domain" description="FecR protein" evidence="2">
    <location>
        <begin position="77"/>
        <end position="161"/>
    </location>
</feature>
<protein>
    <submittedName>
        <fullName evidence="3">FecR domain-containing protein</fullName>
    </submittedName>
</protein>
<comment type="caution">
    <text evidence="3">The sequence shown here is derived from an EMBL/GenBank/DDBJ whole genome shotgun (WGS) entry which is preliminary data.</text>
</comment>
<dbReference type="EMBL" id="JACPSX010000002">
    <property type="protein sequence ID" value="MBI3013480.1"/>
    <property type="molecule type" value="Genomic_DNA"/>
</dbReference>
<feature type="region of interest" description="Disordered" evidence="1">
    <location>
        <begin position="262"/>
        <end position="283"/>
    </location>
</feature>
<accession>A0A932LZ73</accession>
<name>A0A932LZ73_UNCTE</name>
<proteinExistence type="predicted"/>
<dbReference type="PANTHER" id="PTHR38731:SF3">
    <property type="entry name" value="BLL6125 PROTEIN"/>
    <property type="match status" value="1"/>
</dbReference>
<sequence length="283" mass="29762">MRRFYLKGFSFSSRALAQCVVLLFLFTVGSVLIAPPVFAQTESIARIDQFQGVVWVKSQENWTVVERVPVDLVSGDKVVTQEGRARVVWSDGGVVDVSPDSNVRITEKKESRGFFVRRLVVVRKVRVLLGQIAFNLTSKEGEKEHSLETPTVVAALRGTAGNLGVGLQGQTGGGLTQGNWVPSAPISPTLPVVLPAQARQAPVQQAAAQAVAAAQQAVQATQQAAQATQQAAAQAPTQQVAAAQQTAQAAGVQAQASLQAAREAQSEAVTMRDTAGAAAAQQA</sequence>
<dbReference type="InterPro" id="IPR006860">
    <property type="entry name" value="FecR"/>
</dbReference>
<reference evidence="3" key="1">
    <citation type="submission" date="2020-07" db="EMBL/GenBank/DDBJ databases">
        <title>Huge and variable diversity of episymbiotic CPR bacteria and DPANN archaea in groundwater ecosystems.</title>
        <authorList>
            <person name="He C.Y."/>
            <person name="Keren R."/>
            <person name="Whittaker M."/>
            <person name="Farag I.F."/>
            <person name="Doudna J."/>
            <person name="Cate J.H.D."/>
            <person name="Banfield J.F."/>
        </authorList>
    </citation>
    <scope>NUCLEOTIDE SEQUENCE</scope>
    <source>
        <strain evidence="3">NC_groundwater_717_Ag_S-0.2um_59_8</strain>
    </source>
</reference>
<dbReference type="Pfam" id="PF04773">
    <property type="entry name" value="FecR"/>
    <property type="match status" value="1"/>
</dbReference>
<feature type="non-terminal residue" evidence="3">
    <location>
        <position position="283"/>
    </location>
</feature>
<dbReference type="Proteomes" id="UP000741360">
    <property type="component" value="Unassembled WGS sequence"/>
</dbReference>
<gene>
    <name evidence="3" type="ORF">HYY65_00110</name>
</gene>
<evidence type="ECO:0000256" key="1">
    <source>
        <dbReference type="SAM" id="MobiDB-lite"/>
    </source>
</evidence>